<dbReference type="Pfam" id="PF02368">
    <property type="entry name" value="Big_2"/>
    <property type="match status" value="1"/>
</dbReference>
<keyword evidence="4" id="KW-1185">Reference proteome</keyword>
<dbReference type="Pfam" id="PF13205">
    <property type="entry name" value="Big_5"/>
    <property type="match status" value="1"/>
</dbReference>
<dbReference type="eggNOG" id="COG4886">
    <property type="taxonomic scope" value="Bacteria"/>
</dbReference>
<comment type="caution">
    <text evidence="3">The sequence shown here is derived from an EMBL/GenBank/DDBJ whole genome shotgun (WGS) entry which is preliminary data.</text>
</comment>
<dbReference type="InterPro" id="IPR032812">
    <property type="entry name" value="SbsA_Ig"/>
</dbReference>
<dbReference type="InterPro" id="IPR008964">
    <property type="entry name" value="Invasin/intimin_cell_adhesion"/>
</dbReference>
<dbReference type="OrthoDB" id="1432909at2"/>
<dbReference type="InterPro" id="IPR003343">
    <property type="entry name" value="Big_2"/>
</dbReference>
<reference evidence="3 4" key="1">
    <citation type="submission" date="2013-08" db="EMBL/GenBank/DDBJ databases">
        <title>Genome of Pontibacillus chungwhensis.</title>
        <authorList>
            <person name="Wang Q."/>
            <person name="Wang G."/>
        </authorList>
    </citation>
    <scope>NUCLEOTIDE SEQUENCE [LARGE SCALE GENOMIC DNA]</scope>
    <source>
        <strain evidence="3 4">BH030062</strain>
    </source>
</reference>
<dbReference type="InterPro" id="IPR008565">
    <property type="entry name" value="TtsA-like_GH18_dom"/>
</dbReference>
<dbReference type="Gene3D" id="2.60.40.1220">
    <property type="match status" value="1"/>
</dbReference>
<organism evidence="3 4">
    <name type="scientific">Pontibacillus chungwhensis BH030062</name>
    <dbReference type="NCBI Taxonomy" id="1385513"/>
    <lineage>
        <taxon>Bacteria</taxon>
        <taxon>Bacillati</taxon>
        <taxon>Bacillota</taxon>
        <taxon>Bacilli</taxon>
        <taxon>Bacillales</taxon>
        <taxon>Bacillaceae</taxon>
        <taxon>Pontibacillus</taxon>
    </lineage>
</organism>
<dbReference type="Proteomes" id="UP000030153">
    <property type="component" value="Unassembled WGS sequence"/>
</dbReference>
<evidence type="ECO:0000256" key="1">
    <source>
        <dbReference type="ARBA" id="ARBA00022729"/>
    </source>
</evidence>
<dbReference type="Pfam" id="PF05838">
    <property type="entry name" value="Glyco_hydro_108"/>
    <property type="match status" value="1"/>
</dbReference>
<dbReference type="Gene3D" id="2.60.40.1080">
    <property type="match status" value="1"/>
</dbReference>
<dbReference type="SMART" id="SM00635">
    <property type="entry name" value="BID_2"/>
    <property type="match status" value="1"/>
</dbReference>
<dbReference type="eggNOG" id="COG3926">
    <property type="taxonomic scope" value="Bacteria"/>
</dbReference>
<dbReference type="CDD" id="cd13926">
    <property type="entry name" value="N-acetylmuramidase_GH108"/>
    <property type="match status" value="1"/>
</dbReference>
<name>A0A0A2UT24_9BACI</name>
<keyword evidence="1" id="KW-0732">Signal</keyword>
<evidence type="ECO:0000259" key="2">
    <source>
        <dbReference type="SMART" id="SM00635"/>
    </source>
</evidence>
<dbReference type="SUPFAM" id="SSF53955">
    <property type="entry name" value="Lysozyme-like"/>
    <property type="match status" value="1"/>
</dbReference>
<accession>A0A0A2UT24</accession>
<evidence type="ECO:0000313" key="4">
    <source>
        <dbReference type="Proteomes" id="UP000030153"/>
    </source>
</evidence>
<dbReference type="Pfam" id="PF09374">
    <property type="entry name" value="PG_binding_3"/>
    <property type="match status" value="1"/>
</dbReference>
<dbReference type="InterPro" id="IPR023346">
    <property type="entry name" value="Lysozyme-like_dom_sf"/>
</dbReference>
<gene>
    <name evidence="3" type="ORF">N780_09430</name>
</gene>
<dbReference type="RefSeq" id="WP_036787283.1">
    <property type="nucleotide sequence ID" value="NZ_AVBG01000020.1"/>
</dbReference>
<dbReference type="InterPro" id="IPR014755">
    <property type="entry name" value="Cu-Rt/internalin_Ig-like"/>
</dbReference>
<proteinExistence type="predicted"/>
<dbReference type="InterPro" id="IPR018537">
    <property type="entry name" value="Peptidoglycan-bd_3"/>
</dbReference>
<dbReference type="SUPFAM" id="SSF49373">
    <property type="entry name" value="Invasin/intimin cell-adhesion fragments"/>
    <property type="match status" value="1"/>
</dbReference>
<feature type="domain" description="BIG2" evidence="2">
    <location>
        <begin position="144"/>
        <end position="220"/>
    </location>
</feature>
<dbReference type="AlphaFoldDB" id="A0A0A2UT24"/>
<dbReference type="Gene3D" id="1.20.141.10">
    <property type="entry name" value="Chitosanase, subunit A, domain 1"/>
    <property type="match status" value="1"/>
</dbReference>
<evidence type="ECO:0000313" key="3">
    <source>
        <dbReference type="EMBL" id="KGP89863.1"/>
    </source>
</evidence>
<dbReference type="eggNOG" id="COG0657">
    <property type="taxonomic scope" value="Bacteria"/>
</dbReference>
<dbReference type="EMBL" id="AVBG01000020">
    <property type="protein sequence ID" value="KGP89863.1"/>
    <property type="molecule type" value="Genomic_DNA"/>
</dbReference>
<protein>
    <recommendedName>
        <fullName evidence="2">BIG2 domain-containing protein</fullName>
    </recommendedName>
</protein>
<sequence>MRNVELVRKTLISFIFFMLILSLTAYSVSAEATRMKDQGIKSFQEMINVPNDKEWTITFNESMDVSSINRNTVYVRDESGKPVETILRIDDDKSIKVKPPINGYIPGEVYTLYVSKALKAKGGGSLRKPVELVFVVEETKKNIPLQTIEIGQDSVSMNLGDIQELTAKVSPSDATNKELTWRSDTPSVVDVQNGMAIAVSEGTATITVTNHEGSIDDSIQVEVGERTEVYKVYDGQEFMKDLTDQEEAVNYARTLEHGKVLEEDSLDLIWEKEKDESTELELGERATLYGEPSYLSTTYGTLSPQKVAALQKKENGWYKVKTYLGEKWVAPEGMTVKVEGEWSLYNEPTITSESVGVVKNQEVIAIGAKSDGWLKINTPTGDRWLNQMIKKTPERELNLIERTVLYGQPDESSTTYGSLSPQSVTVVDQNGDWYQINTYLGQKWVLVKEPQLSSDEETTSTLKTIQLEERVKLYKESNYMSETYGTLSPQEVSVVEEKSNGWVKIDTYLGQKWVAPQGQTMNLSETHNVYMDPAFTSETISEVPAQEIVITHEKVGQWFKVSTSNGDGWINLSGKQPLPNEETQITLEERVNFYEEASFLSDSYGSLSPQTVTVLEDKGNGWYRIQTWTGDKWIAPDGIKLSVEESTKLFNEPHLNAKTFGQVSPQEVTVIGAAPGGWYQIKSWVGDKWIAPNGVDFILREQTFLYEEPSKDTKMSANLSPQTVKVLEKTGGEWYKVSTWLGDKWIFLGEELPDGEESYQSAISFAAKWEGGYSNHPNDYGGSTYKGITQRTYDAYRKSVGKSTRGVKYLTDSEYTSISYNNYFVPVHADEMDEALAIVMFDTAFNFGTGGAIQFLQRSLGVAADGAWGPITDGAFKDIPVSEHKDIALDIVQQRIDHRHRFVSRDPDQEVFLDGWLNRDNDLKSHIEGL</sequence>